<organism evidence="2 3">
    <name type="scientific">Kribbella pratensis</name>
    <dbReference type="NCBI Taxonomy" id="2512112"/>
    <lineage>
        <taxon>Bacteria</taxon>
        <taxon>Bacillati</taxon>
        <taxon>Actinomycetota</taxon>
        <taxon>Actinomycetes</taxon>
        <taxon>Propionibacteriales</taxon>
        <taxon>Kribbellaceae</taxon>
        <taxon>Kribbella</taxon>
    </lineage>
</organism>
<comment type="caution">
    <text evidence="2">The sequence shown here is derived from an EMBL/GenBank/DDBJ whole genome shotgun (WGS) entry which is preliminary data.</text>
</comment>
<reference evidence="2 3" key="1">
    <citation type="submission" date="2019-03" db="EMBL/GenBank/DDBJ databases">
        <title>Genomic Encyclopedia of Type Strains, Phase III (KMG-III): the genomes of soil and plant-associated and newly described type strains.</title>
        <authorList>
            <person name="Whitman W."/>
        </authorList>
    </citation>
    <scope>NUCLEOTIDE SEQUENCE [LARGE SCALE GENOMIC DNA]</scope>
    <source>
        <strain evidence="2 3">VKM Ac-2573</strain>
    </source>
</reference>
<sequence length="125" mass="13503">MNAVAIDSVAGAVVGGVRRLTTSSTSRPRRSRFSWTCTASILELIGGLGNNPAYVENKYTDCLAVNPLCVAFSPNYKVGVNLLSAVPLDPRRRQLRSDCDDLTEEGVAILRTELGPNVDDPRPKD</sequence>
<name>A0A4R8BXB9_9ACTN</name>
<dbReference type="Proteomes" id="UP000295146">
    <property type="component" value="Unassembled WGS sequence"/>
</dbReference>
<gene>
    <name evidence="2" type="ORF">EV653_6541</name>
</gene>
<dbReference type="Pfam" id="PF17765">
    <property type="entry name" value="MLTR_LBD"/>
    <property type="match status" value="1"/>
</dbReference>
<keyword evidence="3" id="KW-1185">Reference proteome</keyword>
<dbReference type="Gene3D" id="3.30.450.180">
    <property type="match status" value="1"/>
</dbReference>
<evidence type="ECO:0000313" key="2">
    <source>
        <dbReference type="EMBL" id="TDW66512.1"/>
    </source>
</evidence>
<dbReference type="AlphaFoldDB" id="A0A4R8BXB9"/>
<protein>
    <recommendedName>
        <fullName evidence="1">MmyB-like transcription regulator ligand binding domain-containing protein</fullName>
    </recommendedName>
</protein>
<dbReference type="InterPro" id="IPR041413">
    <property type="entry name" value="MLTR_LBD"/>
</dbReference>
<dbReference type="EMBL" id="SODP01000003">
    <property type="protein sequence ID" value="TDW66512.1"/>
    <property type="molecule type" value="Genomic_DNA"/>
</dbReference>
<evidence type="ECO:0000259" key="1">
    <source>
        <dbReference type="Pfam" id="PF17765"/>
    </source>
</evidence>
<accession>A0A4R8BXB9</accession>
<evidence type="ECO:0000313" key="3">
    <source>
        <dbReference type="Proteomes" id="UP000295146"/>
    </source>
</evidence>
<feature type="domain" description="MmyB-like transcription regulator ligand binding" evidence="1">
    <location>
        <begin position="40"/>
        <end position="122"/>
    </location>
</feature>
<proteinExistence type="predicted"/>